<dbReference type="PATRIC" id="fig|1341157.4.peg.781"/>
<dbReference type="PANTHER" id="PTHR22550:SF5">
    <property type="entry name" value="LEUCINE ZIPPER PROTEIN 4"/>
    <property type="match status" value="1"/>
</dbReference>
<keyword evidence="2 3" id="KW-0472">Membrane</keyword>
<reference evidence="4 5" key="1">
    <citation type="journal article" date="2014" name="PLoS ONE">
        <title>Rumen cellulosomics: divergent fiber-degrading strategies revealed by comparative genome-wide analysis of six ruminococcal strains.</title>
        <authorList>
            <person name="Dassa B."/>
            <person name="Borovok I."/>
            <person name="Ruimy-Israeli V."/>
            <person name="Lamed R."/>
            <person name="Flint H.J."/>
            <person name="Duncan S.H."/>
            <person name="Henrissat B."/>
            <person name="Coutinho P."/>
            <person name="Morrison M."/>
            <person name="Mosoni P."/>
            <person name="Yeoman C.J."/>
            <person name="White B.A."/>
            <person name="Bayer E.A."/>
        </authorList>
    </citation>
    <scope>NUCLEOTIDE SEQUENCE [LARGE SCALE GENOMIC DNA]</scope>
    <source>
        <strain evidence="4 5">007c</strain>
    </source>
</reference>
<dbReference type="EMBL" id="ATAX01000012">
    <property type="protein sequence ID" value="EWM54552.1"/>
    <property type="molecule type" value="Genomic_DNA"/>
</dbReference>
<evidence type="ECO:0000313" key="4">
    <source>
        <dbReference type="EMBL" id="EWM54552.1"/>
    </source>
</evidence>
<sequence length="480" mass="52670">MEKNGLLPSLDSSIKEIRRISGGSSDVLINRFVSGGIHCALLCCEGMVSASVITELIFEPVTGIPQQKDARGLYRYINEELLLSTDRPEVNDYDTLFRLINSGFAVLIAEGMTGGLAFGVQGYASRGVQEPSGEGNIMGAHEGFTETIRINMSQIRRRLKSPELVMELLVKGSKSHTDLCLCYMKDRVPKELMERIRRSLDGLGTEAVLSTGYIRPFLEGERFEIFDTAGTTERPDVLCSKLIEGRVAVLVDGVPYAVVVPRLFCESFQTLDDYAYKPYYAVFIRWLKYAAFLTAIMLPSLYAAIVMYHPELLNSTLFMLLVEAEKKAPLSIVTESLFALIMYEMIREAGVRLPKPTGGAVSIISGLIIGDAAVNSGLISTPLLTVTALSVLCGLVVPELEPQMTVLRLAFLIAGGALGIFGVSLLACAVLVNICSAEDYGFPYTAPFSPFRSRGMGDTLVRRGIKKLQHRGFTVEEYHE</sequence>
<dbReference type="GO" id="GO:0016020">
    <property type="term" value="C:membrane"/>
    <property type="evidence" value="ECO:0007669"/>
    <property type="project" value="InterPro"/>
</dbReference>
<dbReference type="eggNOG" id="COG0697">
    <property type="taxonomic scope" value="Bacteria"/>
</dbReference>
<protein>
    <recommendedName>
        <fullName evidence="6">Spore germination protein KA</fullName>
    </recommendedName>
</protein>
<organism evidence="4 5">
    <name type="scientific">Ruminococcus flavefaciens 007c</name>
    <dbReference type="NCBI Taxonomy" id="1341157"/>
    <lineage>
        <taxon>Bacteria</taxon>
        <taxon>Bacillati</taxon>
        <taxon>Bacillota</taxon>
        <taxon>Clostridia</taxon>
        <taxon>Eubacteriales</taxon>
        <taxon>Oscillospiraceae</taxon>
        <taxon>Ruminococcus</taxon>
    </lineage>
</organism>
<name>W7V165_RUMFL</name>
<accession>W7V165</accession>
<keyword evidence="3" id="KW-1133">Transmembrane helix</keyword>
<dbReference type="PANTHER" id="PTHR22550">
    <property type="entry name" value="SPORE GERMINATION PROTEIN"/>
    <property type="match status" value="1"/>
</dbReference>
<feature type="transmembrane region" description="Helical" evidence="3">
    <location>
        <begin position="286"/>
        <end position="308"/>
    </location>
</feature>
<dbReference type="RefSeq" id="WP_037297413.1">
    <property type="nucleotide sequence ID" value="NZ_ATAX01000012.1"/>
</dbReference>
<dbReference type="GO" id="GO:0009847">
    <property type="term" value="P:spore germination"/>
    <property type="evidence" value="ECO:0007669"/>
    <property type="project" value="InterPro"/>
</dbReference>
<keyword evidence="3" id="KW-0812">Transmembrane</keyword>
<dbReference type="InterPro" id="IPR004995">
    <property type="entry name" value="Spore_Ger"/>
</dbReference>
<proteinExistence type="inferred from homology"/>
<evidence type="ECO:0000256" key="2">
    <source>
        <dbReference type="ARBA" id="ARBA00023136"/>
    </source>
</evidence>
<dbReference type="OrthoDB" id="9772630at2"/>
<evidence type="ECO:0000313" key="5">
    <source>
        <dbReference type="Proteomes" id="UP000019365"/>
    </source>
</evidence>
<evidence type="ECO:0000256" key="1">
    <source>
        <dbReference type="ARBA" id="ARBA00005278"/>
    </source>
</evidence>
<dbReference type="PIRSF" id="PIRSF005690">
    <property type="entry name" value="GerBA"/>
    <property type="match status" value="1"/>
</dbReference>
<feature type="transmembrane region" description="Helical" evidence="3">
    <location>
        <begin position="409"/>
        <end position="432"/>
    </location>
</feature>
<dbReference type="Proteomes" id="UP000019365">
    <property type="component" value="Unassembled WGS sequence"/>
</dbReference>
<comment type="similarity">
    <text evidence="1">Belongs to the GerABKA family.</text>
</comment>
<keyword evidence="5" id="KW-1185">Reference proteome</keyword>
<dbReference type="InterPro" id="IPR050768">
    <property type="entry name" value="UPF0353/GerABKA_families"/>
</dbReference>
<feature type="transmembrane region" description="Helical" evidence="3">
    <location>
        <begin position="380"/>
        <end position="397"/>
    </location>
</feature>
<dbReference type="Pfam" id="PF03323">
    <property type="entry name" value="GerA"/>
    <property type="match status" value="1"/>
</dbReference>
<evidence type="ECO:0000256" key="3">
    <source>
        <dbReference type="SAM" id="Phobius"/>
    </source>
</evidence>
<gene>
    <name evidence="4" type="ORF">RF007C_00300</name>
</gene>
<comment type="caution">
    <text evidence="4">The sequence shown here is derived from an EMBL/GenBank/DDBJ whole genome shotgun (WGS) entry which is preliminary data.</text>
</comment>
<evidence type="ECO:0008006" key="6">
    <source>
        <dbReference type="Google" id="ProtNLM"/>
    </source>
</evidence>
<dbReference type="AlphaFoldDB" id="W7V165"/>